<dbReference type="SUPFAM" id="SSF47384">
    <property type="entry name" value="Homodimeric domain of signal transducing histidine kinase"/>
    <property type="match status" value="1"/>
</dbReference>
<feature type="domain" description="Histidine kinase" evidence="5">
    <location>
        <begin position="145"/>
        <end position="366"/>
    </location>
</feature>
<dbReference type="PANTHER" id="PTHR43547">
    <property type="entry name" value="TWO-COMPONENT HISTIDINE KINASE"/>
    <property type="match status" value="1"/>
</dbReference>
<evidence type="ECO:0000256" key="2">
    <source>
        <dbReference type="ARBA" id="ARBA00012438"/>
    </source>
</evidence>
<dbReference type="Gene3D" id="3.40.50.2300">
    <property type="match status" value="1"/>
</dbReference>
<dbReference type="CDD" id="cd00082">
    <property type="entry name" value="HisKA"/>
    <property type="match status" value="1"/>
</dbReference>
<dbReference type="CDD" id="cd17574">
    <property type="entry name" value="REC_OmpR"/>
    <property type="match status" value="1"/>
</dbReference>
<dbReference type="Pfam" id="PF02518">
    <property type="entry name" value="HATPase_c"/>
    <property type="match status" value="1"/>
</dbReference>
<dbReference type="SMART" id="SM00448">
    <property type="entry name" value="REC"/>
    <property type="match status" value="1"/>
</dbReference>
<dbReference type="eggNOG" id="COG0745">
    <property type="taxonomic scope" value="Bacteria"/>
</dbReference>
<dbReference type="Gene3D" id="1.10.287.130">
    <property type="match status" value="1"/>
</dbReference>
<evidence type="ECO:0000256" key="4">
    <source>
        <dbReference type="PROSITE-ProRule" id="PRU00169"/>
    </source>
</evidence>
<dbReference type="KEGG" id="ptq:P700755_004025"/>
<evidence type="ECO:0000259" key="5">
    <source>
        <dbReference type="PROSITE" id="PS50109"/>
    </source>
</evidence>
<keyword evidence="7" id="KW-0418">Kinase</keyword>
<dbReference type="RefSeq" id="WP_015026110.1">
    <property type="nucleotide sequence ID" value="NC_018721.1"/>
</dbReference>
<keyword evidence="8" id="KW-1185">Reference proteome</keyword>
<dbReference type="SMART" id="SM00387">
    <property type="entry name" value="HATPase_c"/>
    <property type="match status" value="1"/>
</dbReference>
<dbReference type="InterPro" id="IPR003594">
    <property type="entry name" value="HATPase_dom"/>
</dbReference>
<dbReference type="Pfam" id="PF00072">
    <property type="entry name" value="Response_reg"/>
    <property type="match status" value="1"/>
</dbReference>
<dbReference type="GO" id="GO:0000155">
    <property type="term" value="F:phosphorelay sensor kinase activity"/>
    <property type="evidence" value="ECO:0007669"/>
    <property type="project" value="InterPro"/>
</dbReference>
<dbReference type="InterPro" id="IPR036097">
    <property type="entry name" value="HisK_dim/P_sf"/>
</dbReference>
<dbReference type="Gene3D" id="3.30.565.10">
    <property type="entry name" value="Histidine kinase-like ATPase, C-terminal domain"/>
    <property type="match status" value="1"/>
</dbReference>
<dbReference type="PROSITE" id="PS50110">
    <property type="entry name" value="RESPONSE_REGULATORY"/>
    <property type="match status" value="1"/>
</dbReference>
<dbReference type="SUPFAM" id="SSF55874">
    <property type="entry name" value="ATPase domain of HSP90 chaperone/DNA topoisomerase II/histidine kinase"/>
    <property type="match status" value="1"/>
</dbReference>
<reference evidence="7" key="1">
    <citation type="submission" date="2006-03" db="EMBL/GenBank/DDBJ databases">
        <authorList>
            <person name="Bowman J."/>
            <person name="Ferriera S."/>
            <person name="Johnson J."/>
            <person name="Kravitz S."/>
            <person name="Halpern A."/>
            <person name="Remington K."/>
            <person name="Beeson K."/>
            <person name="Tran B."/>
            <person name="Rogers Y.-H."/>
            <person name="Friedman R."/>
            <person name="Venter J.C."/>
        </authorList>
    </citation>
    <scope>NUCLEOTIDE SEQUENCE [LARGE SCALE GENOMIC DNA]</scope>
    <source>
        <strain evidence="7">ATCC 700755</strain>
    </source>
</reference>
<evidence type="ECO:0000259" key="6">
    <source>
        <dbReference type="PROSITE" id="PS50110"/>
    </source>
</evidence>
<dbReference type="CDD" id="cd00075">
    <property type="entry name" value="HATPase"/>
    <property type="match status" value="1"/>
</dbReference>
<dbReference type="AlphaFoldDB" id="K4IYN7"/>
<dbReference type="InterPro" id="IPR005467">
    <property type="entry name" value="His_kinase_dom"/>
</dbReference>
<dbReference type="InterPro" id="IPR003661">
    <property type="entry name" value="HisK_dim/P_dom"/>
</dbReference>
<proteinExistence type="predicted"/>
<dbReference type="eggNOG" id="COG2205">
    <property type="taxonomic scope" value="Bacteria"/>
</dbReference>
<dbReference type="HOGENOM" id="CLU_000445_114_72_10"/>
<dbReference type="InterPro" id="IPR036890">
    <property type="entry name" value="HATPase_C_sf"/>
</dbReference>
<protein>
    <recommendedName>
        <fullName evidence="2">histidine kinase</fullName>
        <ecNumber evidence="2">2.7.13.3</ecNumber>
    </recommendedName>
</protein>
<sequence length="366" mass="41829">MRKYNILVIEDTKSIREELRDILSFEGMQVFTAENGQEGIDKAKEHLPDLILCDIMMPLKNGFEVFATIQNINAIKHTPFIFLTAKATVENIREGMILGVDDYITKPFDIDLLIKSVKSRLFKEKKRKQFENNKLETLQHNISFAIPHELLTPLNGIIGLSGLMKDPEIEIDKNKLRDFAVGIFDSGNRLLSTLQKFIYYTEVELLLSNDKKKALLKEKITETGEHELEEQSQIIAQKFNRESDIELHIKSFNIKISSFHFDVIIVNIIDNAFKFSNKGDKVIIEVELDDSHVYITVIDNGVGFNEVTLNQIGAFTQFNRSKMEQQGLGLGLITSKKLINFYEGELIISENKPKGSRVELSFLLAE</sequence>
<reference evidence="7" key="2">
    <citation type="submission" date="2012-09" db="EMBL/GenBank/DDBJ databases">
        <title>The complete sequence of Psychroflexus torquis an extreme psychrophile from sea-ice that is stimulated by light.</title>
        <authorList>
            <person name="Feng S."/>
            <person name="Powell S.M."/>
            <person name="Bowman J.P."/>
        </authorList>
    </citation>
    <scope>NUCLEOTIDE SEQUENCE [LARGE SCALE GENOMIC DNA]</scope>
    <source>
        <strain evidence="7">ATCC 700755</strain>
    </source>
</reference>
<keyword evidence="3 4" id="KW-0597">Phosphoprotein</keyword>
<gene>
    <name evidence="7" type="ordered locus">P700755_004025</name>
</gene>
<accession>K4IYN7</accession>
<dbReference type="SUPFAM" id="SSF52172">
    <property type="entry name" value="CheY-like"/>
    <property type="match status" value="1"/>
</dbReference>
<dbReference type="InterPro" id="IPR001789">
    <property type="entry name" value="Sig_transdc_resp-reg_receiver"/>
</dbReference>
<name>K4IYN7_PSYTT</name>
<evidence type="ECO:0000313" key="8">
    <source>
        <dbReference type="Proteomes" id="UP000008514"/>
    </source>
</evidence>
<dbReference type="InterPro" id="IPR011006">
    <property type="entry name" value="CheY-like_superfamily"/>
</dbReference>
<dbReference type="EMBL" id="CP003879">
    <property type="protein sequence ID" value="AFU70580.1"/>
    <property type="molecule type" value="Genomic_DNA"/>
</dbReference>
<feature type="modified residue" description="4-aspartylphosphate" evidence="4">
    <location>
        <position position="54"/>
    </location>
</feature>
<evidence type="ECO:0000256" key="3">
    <source>
        <dbReference type="ARBA" id="ARBA00022553"/>
    </source>
</evidence>
<dbReference type="PANTHER" id="PTHR43547:SF2">
    <property type="entry name" value="HYBRID SIGNAL TRANSDUCTION HISTIDINE KINASE C"/>
    <property type="match status" value="1"/>
</dbReference>
<evidence type="ECO:0000256" key="1">
    <source>
        <dbReference type="ARBA" id="ARBA00000085"/>
    </source>
</evidence>
<comment type="catalytic activity">
    <reaction evidence="1">
        <text>ATP + protein L-histidine = ADP + protein N-phospho-L-histidine.</text>
        <dbReference type="EC" id="2.7.13.3"/>
    </reaction>
</comment>
<keyword evidence="7" id="KW-0808">Transferase</keyword>
<dbReference type="Proteomes" id="UP000008514">
    <property type="component" value="Chromosome"/>
</dbReference>
<dbReference type="OrthoDB" id="9781208at2"/>
<dbReference type="PROSITE" id="PS50109">
    <property type="entry name" value="HIS_KIN"/>
    <property type="match status" value="1"/>
</dbReference>
<organism evidence="7 8">
    <name type="scientific">Psychroflexus torquis (strain ATCC 700755 / CIP 106069 / ACAM 623)</name>
    <dbReference type="NCBI Taxonomy" id="313595"/>
    <lineage>
        <taxon>Bacteria</taxon>
        <taxon>Pseudomonadati</taxon>
        <taxon>Bacteroidota</taxon>
        <taxon>Flavobacteriia</taxon>
        <taxon>Flavobacteriales</taxon>
        <taxon>Flavobacteriaceae</taxon>
        <taxon>Psychroflexus</taxon>
    </lineage>
</organism>
<evidence type="ECO:0000313" key="7">
    <source>
        <dbReference type="EMBL" id="AFU70580.1"/>
    </source>
</evidence>
<dbReference type="STRING" id="313595.P700755_004025"/>
<dbReference type="EC" id="2.7.13.3" evidence="2"/>
<feature type="domain" description="Response regulatory" evidence="6">
    <location>
        <begin position="5"/>
        <end position="121"/>
    </location>
</feature>